<evidence type="ECO:0000259" key="1">
    <source>
        <dbReference type="Pfam" id="PF13622"/>
    </source>
</evidence>
<proteinExistence type="predicted"/>
<dbReference type="InterPro" id="IPR049449">
    <property type="entry name" value="TesB_ACOT8-like_N"/>
</dbReference>
<evidence type="ECO:0000313" key="4">
    <source>
        <dbReference type="Proteomes" id="UP000021108"/>
    </source>
</evidence>
<dbReference type="RefSeq" id="WP_000055161.1">
    <property type="nucleotide sequence ID" value="NZ_JEXD01000011.1"/>
</dbReference>
<dbReference type="CDD" id="cd00556">
    <property type="entry name" value="Thioesterase_II"/>
    <property type="match status" value="1"/>
</dbReference>
<dbReference type="EMBL" id="JEXD01000011">
    <property type="protein sequence ID" value="EXC07742.1"/>
    <property type="molecule type" value="Genomic_DNA"/>
</dbReference>
<dbReference type="Gene3D" id="2.40.160.210">
    <property type="entry name" value="Acyl-CoA thioesterase, double hotdog domain"/>
    <property type="match status" value="1"/>
</dbReference>
<dbReference type="PANTHER" id="PTHR38110:SF1">
    <property type="entry name" value="THIOESTERASE DOMAIN-CONTAINING PROTEIN"/>
    <property type="match status" value="1"/>
</dbReference>
<dbReference type="InterPro" id="IPR029069">
    <property type="entry name" value="HotDog_dom_sf"/>
</dbReference>
<evidence type="ECO:0000313" key="3">
    <source>
        <dbReference type="EMBL" id="EXC07742.1"/>
    </source>
</evidence>
<dbReference type="Pfam" id="PF20789">
    <property type="entry name" value="4HBT_3C"/>
    <property type="match status" value="1"/>
</dbReference>
<name>A0A009QBY9_ACIBA</name>
<dbReference type="PATRIC" id="fig|1310607.3.peg.1755"/>
<sequence length="264" mass="29831">MSLLQLWEDVKQNEWIDIPAGWLQGRTVFGGLVAGLLMQKACSYIQDSNKRLLSCSVTFVGPVQQGAARLTIEVLREGKSVTTLEARLWQDDAVQTILVASFGASRASSIEVKQEPVVPAYVPPENLSVIPFAKHMPECFQHFEVCWAEGNYPVTGSKHPDFGGWSRFSPEQHANRQMTLSDLIVLMDIWPPGVLPMFKQVAPASSLSWHITYVHPVRHQLCDWFKYKVTTEYAAEGYSTEYAYLWDQNDHLIAILRQTVTVFT</sequence>
<protein>
    <submittedName>
        <fullName evidence="3">Thioesterase-like superfamily protein</fullName>
    </submittedName>
</protein>
<dbReference type="SUPFAM" id="SSF54637">
    <property type="entry name" value="Thioesterase/thiol ester dehydrase-isomerase"/>
    <property type="match status" value="2"/>
</dbReference>
<comment type="caution">
    <text evidence="3">The sequence shown here is derived from an EMBL/GenBank/DDBJ whole genome shotgun (WGS) entry which is preliminary data.</text>
</comment>
<dbReference type="PANTHER" id="PTHR38110">
    <property type="entry name" value="CHROMOSOME 23, WHOLE GENOME SHOTGUN SEQUENCE"/>
    <property type="match status" value="1"/>
</dbReference>
<dbReference type="InterPro" id="IPR052389">
    <property type="entry name" value="Sec_Metab_Biosynth-Assoc"/>
</dbReference>
<dbReference type="Proteomes" id="UP000021108">
    <property type="component" value="Unassembled WGS sequence"/>
</dbReference>
<gene>
    <name evidence="3" type="ORF">J506_1809</name>
</gene>
<feature type="domain" description="Acyl-CoA thioesterase-like C-terminal" evidence="2">
    <location>
        <begin position="124"/>
        <end position="262"/>
    </location>
</feature>
<dbReference type="InterPro" id="IPR049450">
    <property type="entry name" value="ACOT8-like_C"/>
</dbReference>
<dbReference type="InterPro" id="IPR042171">
    <property type="entry name" value="Acyl-CoA_hotdog"/>
</dbReference>
<organism evidence="3 4">
    <name type="scientific">Acinetobacter baumannii 625974</name>
    <dbReference type="NCBI Taxonomy" id="1310607"/>
    <lineage>
        <taxon>Bacteria</taxon>
        <taxon>Pseudomonadati</taxon>
        <taxon>Pseudomonadota</taxon>
        <taxon>Gammaproteobacteria</taxon>
        <taxon>Moraxellales</taxon>
        <taxon>Moraxellaceae</taxon>
        <taxon>Acinetobacter</taxon>
        <taxon>Acinetobacter calcoaceticus/baumannii complex</taxon>
    </lineage>
</organism>
<dbReference type="Pfam" id="PF13622">
    <property type="entry name" value="4HBT_3"/>
    <property type="match status" value="1"/>
</dbReference>
<dbReference type="AlphaFoldDB" id="A0A009QBY9"/>
<feature type="domain" description="Acyl-CoA thioesterase-like N-terminal HotDog" evidence="1">
    <location>
        <begin position="19"/>
        <end position="102"/>
    </location>
</feature>
<reference evidence="3 4" key="1">
    <citation type="submission" date="2014-02" db="EMBL/GenBank/DDBJ databases">
        <title>Comparative genomics and transcriptomics to identify genetic mechanisms underlying the emergence of carbapenem resistant Acinetobacter baumannii (CRAb).</title>
        <authorList>
            <person name="Harris A.D."/>
            <person name="Johnson K.J."/>
            <person name="George J."/>
            <person name="Shefchek K."/>
            <person name="Daugherty S.C."/>
            <person name="Parankush S."/>
            <person name="Sadzewicz L."/>
            <person name="Tallon L."/>
            <person name="Sengamalay N."/>
            <person name="Hazen T.H."/>
            <person name="Rasko D.A."/>
        </authorList>
    </citation>
    <scope>NUCLEOTIDE SEQUENCE [LARGE SCALE GENOMIC DNA]</scope>
    <source>
        <strain evidence="3 4">625974</strain>
    </source>
</reference>
<accession>A0A009QBY9</accession>
<evidence type="ECO:0000259" key="2">
    <source>
        <dbReference type="Pfam" id="PF20789"/>
    </source>
</evidence>